<organism evidence="2 3">
    <name type="scientific">Mycolicibacterium boenickei</name>
    <dbReference type="NCBI Taxonomy" id="146017"/>
    <lineage>
        <taxon>Bacteria</taxon>
        <taxon>Bacillati</taxon>
        <taxon>Actinomycetota</taxon>
        <taxon>Actinomycetes</taxon>
        <taxon>Mycobacteriales</taxon>
        <taxon>Mycobacteriaceae</taxon>
        <taxon>Mycolicibacterium</taxon>
    </lineage>
</organism>
<feature type="region of interest" description="Disordered" evidence="1">
    <location>
        <begin position="1"/>
        <end position="31"/>
    </location>
</feature>
<evidence type="ECO:0000313" key="2">
    <source>
        <dbReference type="EMBL" id="BBX91558.1"/>
    </source>
</evidence>
<dbReference type="Proteomes" id="UP000466683">
    <property type="component" value="Chromosome"/>
</dbReference>
<accession>A0ABN5ZCA7</accession>
<sequence>MGTSLSGFTGGSGGVNKIRGKQEVRQMSERTSHLPVCAELDGSWIDRHSKGFVPHMDSLANGLPTGRLARAGSEVAA</sequence>
<evidence type="ECO:0000313" key="3">
    <source>
        <dbReference type="Proteomes" id="UP000466683"/>
    </source>
</evidence>
<reference evidence="2 3" key="1">
    <citation type="journal article" date="2019" name="Emerg. Microbes Infect.">
        <title>Comprehensive subspecies identification of 175 nontuberculous mycobacteria species based on 7547 genomic profiles.</title>
        <authorList>
            <person name="Matsumoto Y."/>
            <person name="Kinjo T."/>
            <person name="Motooka D."/>
            <person name="Nabeya D."/>
            <person name="Jung N."/>
            <person name="Uechi K."/>
            <person name="Horii T."/>
            <person name="Iida T."/>
            <person name="Fujita J."/>
            <person name="Nakamura S."/>
        </authorList>
    </citation>
    <scope>NUCLEOTIDE SEQUENCE [LARGE SCALE GENOMIC DNA]</scope>
    <source>
        <strain evidence="2 3">JCM 15653</strain>
    </source>
</reference>
<name>A0ABN5ZCA7_9MYCO</name>
<gene>
    <name evidence="2" type="ORF">MBOE_32070</name>
</gene>
<dbReference type="EMBL" id="AP022579">
    <property type="protein sequence ID" value="BBX91558.1"/>
    <property type="molecule type" value="Genomic_DNA"/>
</dbReference>
<evidence type="ECO:0000256" key="1">
    <source>
        <dbReference type="SAM" id="MobiDB-lite"/>
    </source>
</evidence>
<feature type="region of interest" description="Disordered" evidence="1">
    <location>
        <begin position="58"/>
        <end position="77"/>
    </location>
</feature>
<keyword evidence="3" id="KW-1185">Reference proteome</keyword>
<protein>
    <submittedName>
        <fullName evidence="2">Uncharacterized protein</fullName>
    </submittedName>
</protein>
<proteinExistence type="predicted"/>
<feature type="compositionally biased region" description="Basic and acidic residues" evidence="1">
    <location>
        <begin position="20"/>
        <end position="31"/>
    </location>
</feature>